<sequence>MKQERLKFNVAFTRYSLPDNADSRLRMEQLTRRSK</sequence>
<organism evidence="1 2">
    <name type="scientific">Tatumella ptyseos</name>
    <dbReference type="NCBI Taxonomy" id="82987"/>
    <lineage>
        <taxon>Bacteria</taxon>
        <taxon>Pseudomonadati</taxon>
        <taxon>Pseudomonadota</taxon>
        <taxon>Gammaproteobacteria</taxon>
        <taxon>Enterobacterales</taxon>
        <taxon>Erwiniaceae</taxon>
        <taxon>Tatumella</taxon>
    </lineage>
</organism>
<reference evidence="1 2" key="1">
    <citation type="submission" date="2018-06" db="EMBL/GenBank/DDBJ databases">
        <authorList>
            <consortium name="Pathogen Informatics"/>
            <person name="Doyle S."/>
        </authorList>
    </citation>
    <scope>NUCLEOTIDE SEQUENCE [LARGE SCALE GENOMIC DNA]</scope>
    <source>
        <strain evidence="1 2">NCTC11468</strain>
    </source>
</reference>
<name>A0A2X5RB88_9GAMM</name>
<evidence type="ECO:0000313" key="2">
    <source>
        <dbReference type="Proteomes" id="UP000248758"/>
    </source>
</evidence>
<protein>
    <submittedName>
        <fullName evidence="1">Uncharacterized protein</fullName>
    </submittedName>
</protein>
<dbReference type="KEGG" id="tpty:NCTC11468_02625"/>
<accession>A0A2X5RB88</accession>
<proteinExistence type="predicted"/>
<dbReference type="EMBL" id="LS483499">
    <property type="protein sequence ID" value="SQK75775.1"/>
    <property type="molecule type" value="Genomic_DNA"/>
</dbReference>
<dbReference type="Proteomes" id="UP000248758">
    <property type="component" value="Chromosome 1"/>
</dbReference>
<dbReference type="AlphaFoldDB" id="A0A2X5RB88"/>
<gene>
    <name evidence="1" type="ORF">NCTC11468_02625</name>
</gene>
<evidence type="ECO:0000313" key="1">
    <source>
        <dbReference type="EMBL" id="SQK75775.1"/>
    </source>
</evidence>